<evidence type="ECO:0000313" key="1">
    <source>
        <dbReference type="EMBL" id="AQS41083.1"/>
    </source>
</evidence>
<reference evidence="1 2" key="1">
    <citation type="journal article" date="2010" name="Science">
        <title>Genomic comparison of the ants Camponotus floridanus and Harpegnathos saltator.</title>
        <authorList>
            <person name="Bonasio R."/>
            <person name="Zhang G."/>
            <person name="Ye C."/>
            <person name="Mutti N.S."/>
            <person name="Fang X."/>
            <person name="Qin N."/>
            <person name="Donahue G."/>
            <person name="Yang P."/>
            <person name="Li Q."/>
            <person name="Li C."/>
            <person name="Zhang P."/>
            <person name="Huang Z."/>
            <person name="Berger S.L."/>
            <person name="Reinberg D."/>
            <person name="Wang J."/>
            <person name="Liebig J."/>
        </authorList>
    </citation>
    <scope>NUCLEOTIDE SEQUENCE [LARGE SCALE GENOMIC DNA]</scope>
    <source>
        <strain evidence="1 2">Hsal</strain>
    </source>
</reference>
<protein>
    <submittedName>
        <fullName evidence="1">Uncharacterized protein</fullName>
    </submittedName>
</protein>
<dbReference type="KEGG" id="thd:BHV28_03680"/>
<sequence length="40" mass="4764">MDRKVFDFLFLQKQKESFYDICTNKKEVCVVIFGNDDGQD</sequence>
<name>A0A1U9JT95_9HYPH</name>
<dbReference type="EMBL" id="CP017315">
    <property type="protein sequence ID" value="AQS41083.1"/>
    <property type="molecule type" value="Genomic_DNA"/>
</dbReference>
<dbReference type="AlphaFoldDB" id="A0A1U9JT95"/>
<gene>
    <name evidence="1" type="ORF">BHV28_03680</name>
</gene>
<organism evidence="1 2">
    <name type="scientific">Candidatus Tokpelaia hoelldobleri</name>
    <dbReference type="NCBI Taxonomy" id="1902579"/>
    <lineage>
        <taxon>Bacteria</taxon>
        <taxon>Pseudomonadati</taxon>
        <taxon>Pseudomonadota</taxon>
        <taxon>Alphaproteobacteria</taxon>
        <taxon>Hyphomicrobiales</taxon>
        <taxon>Candidatus Tokpelaia</taxon>
    </lineage>
</organism>
<proteinExistence type="predicted"/>
<keyword evidence="2" id="KW-1185">Reference proteome</keyword>
<accession>A0A1U9JT95</accession>
<evidence type="ECO:0000313" key="2">
    <source>
        <dbReference type="Proteomes" id="UP000188912"/>
    </source>
</evidence>
<reference evidence="1 2" key="2">
    <citation type="journal article" date="2016" name="Sci. Rep.">
        <title>The genome of Rhizobiales bacteria in predatory ants reveals urease gene functions but no genes for nitrogen fixation.</title>
        <authorList>
            <person name="Neuvonen M.M."/>
            <person name="Tamarit D."/>
            <person name="Naslund K."/>
            <person name="Liebig J."/>
            <person name="Feldhaar H."/>
            <person name="Moran N.A."/>
            <person name="Guy L."/>
            <person name="Andersson S.G."/>
        </authorList>
    </citation>
    <scope>NUCLEOTIDE SEQUENCE [LARGE SCALE GENOMIC DNA]</scope>
    <source>
        <strain evidence="1 2">Hsal</strain>
    </source>
</reference>
<dbReference type="Proteomes" id="UP000188912">
    <property type="component" value="Chromosome"/>
</dbReference>